<protein>
    <submittedName>
        <fullName evidence="1">Uncharacterized protein</fullName>
    </submittedName>
</protein>
<reference evidence="1 2" key="1">
    <citation type="submission" date="2019-02" db="EMBL/GenBank/DDBJ databases">
        <title>Deep-cultivation of Planctomycetes and their phenomic and genomic characterization uncovers novel biology.</title>
        <authorList>
            <person name="Wiegand S."/>
            <person name="Jogler M."/>
            <person name="Boedeker C."/>
            <person name="Pinto D."/>
            <person name="Vollmers J."/>
            <person name="Rivas-Marin E."/>
            <person name="Kohn T."/>
            <person name="Peeters S.H."/>
            <person name="Heuer A."/>
            <person name="Rast P."/>
            <person name="Oberbeckmann S."/>
            <person name="Bunk B."/>
            <person name="Jeske O."/>
            <person name="Meyerdierks A."/>
            <person name="Storesund J.E."/>
            <person name="Kallscheuer N."/>
            <person name="Luecker S."/>
            <person name="Lage O.M."/>
            <person name="Pohl T."/>
            <person name="Merkel B.J."/>
            <person name="Hornburger P."/>
            <person name="Mueller R.-W."/>
            <person name="Bruemmer F."/>
            <person name="Labrenz M."/>
            <person name="Spormann A.M."/>
            <person name="Op den Camp H."/>
            <person name="Overmann J."/>
            <person name="Amann R."/>
            <person name="Jetten M.S.M."/>
            <person name="Mascher T."/>
            <person name="Medema M.H."/>
            <person name="Devos D.P."/>
            <person name="Kaster A.-K."/>
            <person name="Ovreas L."/>
            <person name="Rohde M."/>
            <person name="Galperin M.Y."/>
            <person name="Jogler C."/>
        </authorList>
    </citation>
    <scope>NUCLEOTIDE SEQUENCE [LARGE SCALE GENOMIC DNA]</scope>
    <source>
        <strain evidence="1 2">HG66A1</strain>
    </source>
</reference>
<evidence type="ECO:0000313" key="1">
    <source>
        <dbReference type="EMBL" id="QDT22645.1"/>
    </source>
</evidence>
<dbReference type="AlphaFoldDB" id="A0A517PTE2"/>
<gene>
    <name evidence="1" type="ORF">HG66A1_44530</name>
</gene>
<organism evidence="1 2">
    <name type="scientific">Gimesia chilikensis</name>
    <dbReference type="NCBI Taxonomy" id="2605989"/>
    <lineage>
        <taxon>Bacteria</taxon>
        <taxon>Pseudomonadati</taxon>
        <taxon>Planctomycetota</taxon>
        <taxon>Planctomycetia</taxon>
        <taxon>Planctomycetales</taxon>
        <taxon>Planctomycetaceae</taxon>
        <taxon>Gimesia</taxon>
    </lineage>
</organism>
<dbReference type="Proteomes" id="UP000320421">
    <property type="component" value="Chromosome"/>
</dbReference>
<name>A0A517PTE2_9PLAN</name>
<keyword evidence="2" id="KW-1185">Reference proteome</keyword>
<accession>A0A517PTE2</accession>
<proteinExistence type="predicted"/>
<dbReference type="EMBL" id="CP036266">
    <property type="protein sequence ID" value="QDT22645.1"/>
    <property type="molecule type" value="Genomic_DNA"/>
</dbReference>
<sequence length="267" mass="31201">MNTTHLNNKFARMGARVKFQSPPVMRPRLRPRMSSLDIQEDRRGEYFDITLQSAAEPLVLDLQPDDRHLLLLIREAEEKHKFLCGHDERHWFVAAIPEKAPVGTVRQAKEALKPHLVQVAQSEKRVANKSRNRRKNAAFIRQGEWFFLPVPEQPQAGMLILQNEPLTRGNGGKPHWADYCIRTGGETVLVSNRYRSGLSHIQYQRLIEKNSNARNWNWRTMQRNPEVYVKGRIRHPDHKTILLPDWHRVVMNTENQSRAMRNVAFLD</sequence>
<dbReference type="OrthoDB" id="250053at2"/>
<dbReference type="RefSeq" id="WP_145188841.1">
    <property type="nucleotide sequence ID" value="NZ_CP036266.1"/>
</dbReference>
<evidence type="ECO:0000313" key="2">
    <source>
        <dbReference type="Proteomes" id="UP000320421"/>
    </source>
</evidence>